<dbReference type="InterPro" id="IPR042099">
    <property type="entry name" value="ANL_N_sf"/>
</dbReference>
<keyword evidence="6" id="KW-1185">Reference proteome</keyword>
<dbReference type="Proteomes" id="UP000294335">
    <property type="component" value="Unassembled WGS sequence"/>
</dbReference>
<dbReference type="EC" id="6.2.1.-" evidence="5"/>
<dbReference type="Pfam" id="PF13193">
    <property type="entry name" value="AMP-binding_C"/>
    <property type="match status" value="1"/>
</dbReference>
<organism evidence="5 6">
    <name type="scientific">Pseudomonas inefficax</name>
    <dbReference type="NCBI Taxonomy" id="2078786"/>
    <lineage>
        <taxon>Bacteria</taxon>
        <taxon>Pseudomonadati</taxon>
        <taxon>Pseudomonadota</taxon>
        <taxon>Gammaproteobacteria</taxon>
        <taxon>Pseudomonadales</taxon>
        <taxon>Pseudomonadaceae</taxon>
        <taxon>Pseudomonas</taxon>
    </lineage>
</organism>
<dbReference type="PROSITE" id="PS00455">
    <property type="entry name" value="AMP_BINDING"/>
    <property type="match status" value="1"/>
</dbReference>
<dbReference type="Gene3D" id="3.40.50.12780">
    <property type="entry name" value="N-terminal domain of ligase-like"/>
    <property type="match status" value="1"/>
</dbReference>
<dbReference type="InterPro" id="IPR045851">
    <property type="entry name" value="AMP-bd_C_sf"/>
</dbReference>
<sequence>MSQPSYTRGRQDQALLTQTIGQAFDATVARYADGEALVSRHQGLRYSWRQLAEQVEVHARALMALGVNTGDRVGIWSPNCAQWCILQLASAKVGAILVNINPAYRVGELEYVLRQSGCRWLVCADAFKTSDYHAMVQELAPELASTTPGEMASERLPDLRGVVSLAANPPAGFLPWQALAERAGQTSTEAYATRQQSLQFDQPVNIQYTSGTTGAPKGATLSHYNILNNGFMVGESLGLTARDRMVIPVPLYHCFGMVMANLGCITHGSTMIYPNDAFDAELTLRAVAEERASILYGVPTMFIAMLDHPARAQMDLSTLRSGIMAGATCPIEVMRRVIDQMHMAEVQIAYGMTETSPVSLQTGPDDHLELRVTTVGRTQPQLENKLVDADGCIVPRGEIGELCTRGYSVMLGYWDNPQATADAIDPAGWMHSGDLAVMDEHGYVRIVGRNKDMIIRGGENIYPRELEEFFYTHPAVADAQVIGIPCSRYGEEIVAWIKLHPGHSATVEELQGWCKARIAHFKVPRHIRFVDEYPMTVTGKVQKFRMREISVAEISALTAG</sequence>
<dbReference type="GO" id="GO:0006631">
    <property type="term" value="P:fatty acid metabolic process"/>
    <property type="evidence" value="ECO:0007669"/>
    <property type="project" value="TreeGrafter"/>
</dbReference>
<gene>
    <name evidence="5" type="primary">yngI</name>
    <name evidence="5" type="ORF">JV551A3_V1_1720074</name>
</gene>
<feature type="domain" description="AMP-binding enzyme C-terminal" evidence="4">
    <location>
        <begin position="465"/>
        <end position="540"/>
    </location>
</feature>
<dbReference type="PANTHER" id="PTHR43201">
    <property type="entry name" value="ACYL-COA SYNTHETASE"/>
    <property type="match status" value="1"/>
</dbReference>
<dbReference type="InterPro" id="IPR000873">
    <property type="entry name" value="AMP-dep_synth/lig_dom"/>
</dbReference>
<dbReference type="CDD" id="cd05917">
    <property type="entry name" value="FACL_like_2"/>
    <property type="match status" value="1"/>
</dbReference>
<dbReference type="EMBL" id="OPYN01000172">
    <property type="protein sequence ID" value="SPO62448.1"/>
    <property type="molecule type" value="Genomic_DNA"/>
</dbReference>
<dbReference type="NCBIfam" id="NF009233">
    <property type="entry name" value="PRK12583.1"/>
    <property type="match status" value="1"/>
</dbReference>
<evidence type="ECO:0000256" key="2">
    <source>
        <dbReference type="ARBA" id="ARBA00022598"/>
    </source>
</evidence>
<comment type="caution">
    <text evidence="5">The sequence shown here is derived from an EMBL/GenBank/DDBJ whole genome shotgun (WGS) entry which is preliminary data.</text>
</comment>
<keyword evidence="2 5" id="KW-0436">Ligase</keyword>
<dbReference type="FunFam" id="3.30.300.30:FF:000008">
    <property type="entry name" value="2,3-dihydroxybenzoate-AMP ligase"/>
    <property type="match status" value="1"/>
</dbReference>
<proteinExistence type="inferred from homology"/>
<dbReference type="Gene3D" id="3.30.300.30">
    <property type="match status" value="1"/>
</dbReference>
<evidence type="ECO:0000256" key="1">
    <source>
        <dbReference type="ARBA" id="ARBA00006432"/>
    </source>
</evidence>
<name>A0AAQ1PC70_9PSED</name>
<dbReference type="SUPFAM" id="SSF56801">
    <property type="entry name" value="Acetyl-CoA synthetase-like"/>
    <property type="match status" value="1"/>
</dbReference>
<feature type="domain" description="AMP-dependent synthetase/ligase" evidence="3">
    <location>
        <begin position="24"/>
        <end position="414"/>
    </location>
</feature>
<dbReference type="GO" id="GO:0031956">
    <property type="term" value="F:medium-chain fatty acid-CoA ligase activity"/>
    <property type="evidence" value="ECO:0007669"/>
    <property type="project" value="TreeGrafter"/>
</dbReference>
<dbReference type="InterPro" id="IPR025110">
    <property type="entry name" value="AMP-bd_C"/>
</dbReference>
<evidence type="ECO:0000313" key="6">
    <source>
        <dbReference type="Proteomes" id="UP000294335"/>
    </source>
</evidence>
<evidence type="ECO:0000313" key="5">
    <source>
        <dbReference type="EMBL" id="SPO62448.1"/>
    </source>
</evidence>
<evidence type="ECO:0000259" key="4">
    <source>
        <dbReference type="Pfam" id="PF13193"/>
    </source>
</evidence>
<protein>
    <submittedName>
        <fullName evidence="5">Acyl-CoA synthetase YngI</fullName>
        <ecNumber evidence="5">6.2.1.-</ecNumber>
    </submittedName>
</protein>
<reference evidence="5 6" key="1">
    <citation type="submission" date="2018-02" db="EMBL/GenBank/DDBJ databases">
        <authorList>
            <person name="Dubost A."/>
        </authorList>
    </citation>
    <scope>NUCLEOTIDE SEQUENCE [LARGE SCALE GENOMIC DNA]</scope>
    <source>
        <strain evidence="6">JV551A3</strain>
    </source>
</reference>
<dbReference type="FunFam" id="3.40.50.12780:FF:000003">
    <property type="entry name" value="Long-chain-fatty-acid--CoA ligase FadD"/>
    <property type="match status" value="1"/>
</dbReference>
<comment type="similarity">
    <text evidence="1">Belongs to the ATP-dependent AMP-binding enzyme family.</text>
</comment>
<dbReference type="Pfam" id="PF00501">
    <property type="entry name" value="AMP-binding"/>
    <property type="match status" value="1"/>
</dbReference>
<dbReference type="AlphaFoldDB" id="A0AAQ1PC70"/>
<evidence type="ECO:0000259" key="3">
    <source>
        <dbReference type="Pfam" id="PF00501"/>
    </source>
</evidence>
<dbReference type="InterPro" id="IPR020845">
    <property type="entry name" value="AMP-binding_CS"/>
</dbReference>
<accession>A0AAQ1PC70</accession>
<dbReference type="PANTHER" id="PTHR43201:SF5">
    <property type="entry name" value="MEDIUM-CHAIN ACYL-COA LIGASE ACSF2, MITOCHONDRIAL"/>
    <property type="match status" value="1"/>
</dbReference>
<dbReference type="RefSeq" id="WP_133973979.1">
    <property type="nucleotide sequence ID" value="NZ_OPYN01000172.1"/>
</dbReference>